<protein>
    <recommendedName>
        <fullName evidence="1">YopX protein domain-containing protein</fullName>
    </recommendedName>
</protein>
<dbReference type="InterPro" id="IPR010024">
    <property type="entry name" value="CHP16711"/>
</dbReference>
<evidence type="ECO:0000313" key="3">
    <source>
        <dbReference type="Proteomes" id="UP000012042"/>
    </source>
</evidence>
<dbReference type="NCBIfam" id="TIGR01671">
    <property type="entry name" value="phage_TIGR01671"/>
    <property type="match status" value="1"/>
</dbReference>
<reference evidence="2 3" key="1">
    <citation type="journal article" date="2013" name="PLoS ONE">
        <title>Genomic Analysis by Deep Sequencing of the Probiotic Lactobacillus brevis KB290 Harboring Nine Plasmids Reveals Genomic Stability.</title>
        <authorList>
            <person name="Fukao M."/>
            <person name="Oshima K."/>
            <person name="Morita H."/>
            <person name="Toh H."/>
            <person name="Suda W."/>
            <person name="Kim S.W."/>
            <person name="Suzuki S."/>
            <person name="Yakabe T."/>
            <person name="Hattori M."/>
            <person name="Yajima N."/>
        </authorList>
    </citation>
    <scope>NUCLEOTIDE SEQUENCE [LARGE SCALE GENOMIC DNA]</scope>
    <source>
        <strain evidence="2 3">KB290</strain>
    </source>
</reference>
<organism evidence="2 3">
    <name type="scientific">Levilactobacillus brevis KB290</name>
    <dbReference type="NCBI Taxonomy" id="1001583"/>
    <lineage>
        <taxon>Bacteria</taxon>
        <taxon>Bacillati</taxon>
        <taxon>Bacillota</taxon>
        <taxon>Bacilli</taxon>
        <taxon>Lactobacillales</taxon>
        <taxon>Lactobacillaceae</taxon>
        <taxon>Levilactobacillus</taxon>
    </lineage>
</organism>
<dbReference type="Pfam" id="PF09643">
    <property type="entry name" value="YopX"/>
    <property type="match status" value="1"/>
</dbReference>
<dbReference type="AlphaFoldDB" id="M5B1G9"/>
<dbReference type="HOGENOM" id="CLU_107462_2_0_9"/>
<dbReference type="Proteomes" id="UP000012042">
    <property type="component" value="Chromosome"/>
</dbReference>
<dbReference type="Gene3D" id="2.30.30.290">
    <property type="entry name" value="YopX-like domains"/>
    <property type="match status" value="1"/>
</dbReference>
<feature type="domain" description="YopX protein" evidence="1">
    <location>
        <begin position="23"/>
        <end position="152"/>
    </location>
</feature>
<dbReference type="PATRIC" id="fig|1001583.3.peg.2143"/>
<evidence type="ECO:0000259" key="1">
    <source>
        <dbReference type="Pfam" id="PF09643"/>
    </source>
</evidence>
<sequence length="156" mass="17399">MVTGISRWHRVMLRLGGQIMIPKFRVWDETQHKMLQVDCIEFIDGKAYWVEASPADGNVQGGNDGPVGDNSQLKLEQYTGLKDANGKEIYEGDIVKSSYKYAQPKISQVIMEDGNSYILGEDLATGNEMLVSDHINEIEVIGNVHTNPELLEAHHG</sequence>
<evidence type="ECO:0000313" key="2">
    <source>
        <dbReference type="EMBL" id="BAN07796.1"/>
    </source>
</evidence>
<dbReference type="KEGG" id="lbk:LVISKB_2161"/>
<dbReference type="SUPFAM" id="SSF159006">
    <property type="entry name" value="YopX-like"/>
    <property type="match status" value="1"/>
</dbReference>
<accession>M5B1G9</accession>
<dbReference type="EMBL" id="AP012167">
    <property type="protein sequence ID" value="BAN07796.1"/>
    <property type="molecule type" value="Genomic_DNA"/>
</dbReference>
<proteinExistence type="predicted"/>
<dbReference type="InterPro" id="IPR019096">
    <property type="entry name" value="YopX_protein"/>
</dbReference>
<gene>
    <name evidence="2" type="ORF">LVISKB_2161</name>
</gene>
<name>M5B1G9_LEVBR</name>
<dbReference type="InterPro" id="IPR023385">
    <property type="entry name" value="YopX-like_C"/>
</dbReference>